<feature type="compositionally biased region" description="Polar residues" evidence="1">
    <location>
        <begin position="1"/>
        <end position="10"/>
    </location>
</feature>
<name>A0A2X0N6U3_9BASI</name>
<evidence type="ECO:0000313" key="3">
    <source>
        <dbReference type="Proteomes" id="UP000249464"/>
    </source>
</evidence>
<evidence type="ECO:0000313" key="2">
    <source>
        <dbReference type="EMBL" id="SGY80442.1"/>
    </source>
</evidence>
<proteinExistence type="predicted"/>
<dbReference type="Proteomes" id="UP000249464">
    <property type="component" value="Unassembled WGS sequence"/>
</dbReference>
<organism evidence="2 3">
    <name type="scientific">Microbotryum silenes-dioicae</name>
    <dbReference type="NCBI Taxonomy" id="796604"/>
    <lineage>
        <taxon>Eukaryota</taxon>
        <taxon>Fungi</taxon>
        <taxon>Dikarya</taxon>
        <taxon>Basidiomycota</taxon>
        <taxon>Pucciniomycotina</taxon>
        <taxon>Microbotryomycetes</taxon>
        <taxon>Microbotryales</taxon>
        <taxon>Microbotryaceae</taxon>
        <taxon>Microbotryum</taxon>
    </lineage>
</organism>
<sequence length="83" mass="9026">MSRKSFQLDPQDSLDKPFDRQAKKWGGRTALGFLLEGTPPPLWCLLHFAQVCLSIAALIPLRLHTAIEGPTSAPFPASAVAIL</sequence>
<dbReference type="EMBL" id="FQNC01000048">
    <property type="protein sequence ID" value="SGY80442.1"/>
    <property type="molecule type" value="Genomic_DNA"/>
</dbReference>
<gene>
    <name evidence="2" type="primary">BQ5605_C008g05387</name>
    <name evidence="2" type="ORF">BQ5605_C008G05387</name>
</gene>
<accession>A0A2X0N6U3</accession>
<evidence type="ECO:0000256" key="1">
    <source>
        <dbReference type="SAM" id="MobiDB-lite"/>
    </source>
</evidence>
<protein>
    <submittedName>
        <fullName evidence="2">BQ5605_C008g05387 protein</fullName>
    </submittedName>
</protein>
<feature type="region of interest" description="Disordered" evidence="1">
    <location>
        <begin position="1"/>
        <end position="21"/>
    </location>
</feature>
<dbReference type="AlphaFoldDB" id="A0A2X0N6U3"/>
<reference evidence="2 3" key="1">
    <citation type="submission" date="2016-11" db="EMBL/GenBank/DDBJ databases">
        <authorList>
            <person name="Jaros S."/>
            <person name="Januszkiewicz K."/>
            <person name="Wedrychowicz H."/>
        </authorList>
    </citation>
    <scope>NUCLEOTIDE SEQUENCE [LARGE SCALE GENOMIC DNA]</scope>
</reference>
<keyword evidence="3" id="KW-1185">Reference proteome</keyword>